<dbReference type="EMBL" id="FOFG01000001">
    <property type="protein sequence ID" value="SEP70749.1"/>
    <property type="molecule type" value="Genomic_DNA"/>
</dbReference>
<feature type="transmembrane region" description="Helical" evidence="6">
    <location>
        <begin position="201"/>
        <end position="222"/>
    </location>
</feature>
<dbReference type="InterPro" id="IPR020846">
    <property type="entry name" value="MFS_dom"/>
</dbReference>
<evidence type="ECO:0000256" key="1">
    <source>
        <dbReference type="ARBA" id="ARBA00004651"/>
    </source>
</evidence>
<name>A0A1H9A264_9HYPH</name>
<dbReference type="SUPFAM" id="SSF103473">
    <property type="entry name" value="MFS general substrate transporter"/>
    <property type="match status" value="1"/>
</dbReference>
<keyword evidence="2" id="KW-1003">Cell membrane</keyword>
<evidence type="ECO:0000256" key="5">
    <source>
        <dbReference type="ARBA" id="ARBA00023136"/>
    </source>
</evidence>
<feature type="transmembrane region" description="Helical" evidence="6">
    <location>
        <begin position="234"/>
        <end position="254"/>
    </location>
</feature>
<dbReference type="OrthoDB" id="9788453at2"/>
<feature type="transmembrane region" description="Helical" evidence="6">
    <location>
        <begin position="132"/>
        <end position="154"/>
    </location>
</feature>
<dbReference type="AlphaFoldDB" id="A0A1H9A264"/>
<keyword evidence="5 6" id="KW-0472">Membrane</keyword>
<reference evidence="8 9" key="1">
    <citation type="submission" date="2016-10" db="EMBL/GenBank/DDBJ databases">
        <authorList>
            <person name="de Groot N.N."/>
        </authorList>
    </citation>
    <scope>NUCLEOTIDE SEQUENCE [LARGE SCALE GENOMIC DNA]</scope>
    <source>
        <strain evidence="8 9">A52C2</strain>
    </source>
</reference>
<dbReference type="InterPro" id="IPR050189">
    <property type="entry name" value="MFS_Efflux_Transporters"/>
</dbReference>
<feature type="transmembrane region" description="Helical" evidence="6">
    <location>
        <begin position="353"/>
        <end position="373"/>
    </location>
</feature>
<comment type="subcellular location">
    <subcellularLocation>
        <location evidence="1">Cell membrane</location>
        <topology evidence="1">Multi-pass membrane protein</topology>
    </subcellularLocation>
</comment>
<dbReference type="RefSeq" id="WP_092494817.1">
    <property type="nucleotide sequence ID" value="NZ_FOFG01000001.1"/>
</dbReference>
<evidence type="ECO:0000256" key="3">
    <source>
        <dbReference type="ARBA" id="ARBA00022692"/>
    </source>
</evidence>
<dbReference type="InterPro" id="IPR011701">
    <property type="entry name" value="MFS"/>
</dbReference>
<evidence type="ECO:0000256" key="2">
    <source>
        <dbReference type="ARBA" id="ARBA00022475"/>
    </source>
</evidence>
<evidence type="ECO:0000313" key="8">
    <source>
        <dbReference type="EMBL" id="SEP70749.1"/>
    </source>
</evidence>
<dbReference type="Proteomes" id="UP000199647">
    <property type="component" value="Unassembled WGS sequence"/>
</dbReference>
<dbReference type="InterPro" id="IPR036259">
    <property type="entry name" value="MFS_trans_sf"/>
</dbReference>
<feature type="transmembrane region" description="Helical" evidence="6">
    <location>
        <begin position="160"/>
        <end position="180"/>
    </location>
</feature>
<evidence type="ECO:0000313" key="9">
    <source>
        <dbReference type="Proteomes" id="UP000199647"/>
    </source>
</evidence>
<feature type="transmembrane region" description="Helical" evidence="6">
    <location>
        <begin position="289"/>
        <end position="309"/>
    </location>
</feature>
<evidence type="ECO:0000256" key="4">
    <source>
        <dbReference type="ARBA" id="ARBA00022989"/>
    </source>
</evidence>
<evidence type="ECO:0000259" key="7">
    <source>
        <dbReference type="PROSITE" id="PS50850"/>
    </source>
</evidence>
<dbReference type="GO" id="GO:0022857">
    <property type="term" value="F:transmembrane transporter activity"/>
    <property type="evidence" value="ECO:0007669"/>
    <property type="project" value="InterPro"/>
</dbReference>
<sequence>MPLALFALTVASFGIGTSEFVIMGLLPDVARDLGVSIPSAGLLVSGYALGVFIGAPILAVITARMPRKLALLVAMGIFTVGNFLCAVAPNYWLLMLARMLTAFCHAAFFGIGAVVAADLVPQNKRAQAISMMFAGLTVANILGVPFGTGLGQIAGWRVSFWAVVLIGLISETALAVLLPANLKMEVPNLAREFRILARPMVLLNFLISMLVSVSLFTVFTYITPILEDVTGFTPRAVTGILLLFGVGMTIGNLLGGRLADWKGAQSLMACLLVLALVLLAFTWTSHSGVPAMVTVTAWGILTFSVVPPLQLRIVDKAVGASNLASTMNQGVFNLGNATGAWLGGFAINAGIGYGSLPLIGAAVAGVALILTLLSESLERRRVPAGGIRVGNS</sequence>
<feature type="transmembrane region" description="Helical" evidence="6">
    <location>
        <begin position="69"/>
        <end position="93"/>
    </location>
</feature>
<dbReference type="STRING" id="1855383.SAMN05216548_101306"/>
<keyword evidence="3 6" id="KW-0812">Transmembrane</keyword>
<proteinExistence type="predicted"/>
<dbReference type="CDD" id="cd17324">
    <property type="entry name" value="MFS_NepI_like"/>
    <property type="match status" value="1"/>
</dbReference>
<gene>
    <name evidence="8" type="ORF">SAMN05216548_101306</name>
</gene>
<organism evidence="8 9">
    <name type="scientific">Faunimonas pinastri</name>
    <dbReference type="NCBI Taxonomy" id="1855383"/>
    <lineage>
        <taxon>Bacteria</taxon>
        <taxon>Pseudomonadati</taxon>
        <taxon>Pseudomonadota</taxon>
        <taxon>Alphaproteobacteria</taxon>
        <taxon>Hyphomicrobiales</taxon>
        <taxon>Afifellaceae</taxon>
        <taxon>Faunimonas</taxon>
    </lineage>
</organism>
<dbReference type="Pfam" id="PF07690">
    <property type="entry name" value="MFS_1"/>
    <property type="match status" value="1"/>
</dbReference>
<dbReference type="PANTHER" id="PTHR43124:SF8">
    <property type="entry name" value="INNER MEMBRANE TRANSPORT PROTEIN YDHP"/>
    <property type="match status" value="1"/>
</dbReference>
<keyword evidence="4 6" id="KW-1133">Transmembrane helix</keyword>
<feature type="transmembrane region" description="Helical" evidence="6">
    <location>
        <begin position="266"/>
        <end position="283"/>
    </location>
</feature>
<dbReference type="Gene3D" id="1.20.1250.20">
    <property type="entry name" value="MFS general substrate transporter like domains"/>
    <property type="match status" value="2"/>
</dbReference>
<feature type="transmembrane region" description="Helical" evidence="6">
    <location>
        <begin position="42"/>
        <end position="62"/>
    </location>
</feature>
<dbReference type="GO" id="GO:0005886">
    <property type="term" value="C:plasma membrane"/>
    <property type="evidence" value="ECO:0007669"/>
    <property type="project" value="UniProtKB-SubCell"/>
</dbReference>
<accession>A0A1H9A264</accession>
<protein>
    <submittedName>
        <fullName evidence="8">MFS transporter, DHA1 family, inner membrane transport protein</fullName>
    </submittedName>
</protein>
<dbReference type="PANTHER" id="PTHR43124">
    <property type="entry name" value="PURINE EFFLUX PUMP PBUE"/>
    <property type="match status" value="1"/>
</dbReference>
<feature type="domain" description="Major facilitator superfamily (MFS) profile" evidence="7">
    <location>
        <begin position="4"/>
        <end position="379"/>
    </location>
</feature>
<dbReference type="PROSITE" id="PS50850">
    <property type="entry name" value="MFS"/>
    <property type="match status" value="1"/>
</dbReference>
<evidence type="ECO:0000256" key="6">
    <source>
        <dbReference type="SAM" id="Phobius"/>
    </source>
</evidence>
<keyword evidence="9" id="KW-1185">Reference proteome</keyword>
<feature type="transmembrane region" description="Helical" evidence="6">
    <location>
        <begin position="330"/>
        <end position="347"/>
    </location>
</feature>
<feature type="transmembrane region" description="Helical" evidence="6">
    <location>
        <begin position="99"/>
        <end position="120"/>
    </location>
</feature>